<keyword evidence="5" id="KW-0479">Metal-binding</keyword>
<accession>A0ABN8ISK8</accession>
<dbReference type="Proteomes" id="UP000837857">
    <property type="component" value="Chromosome 3"/>
</dbReference>
<proteinExistence type="inferred from homology"/>
<feature type="domain" description="LITAF" evidence="10">
    <location>
        <begin position="26"/>
        <end position="109"/>
    </location>
</feature>
<evidence type="ECO:0000313" key="12">
    <source>
        <dbReference type="Proteomes" id="UP000837857"/>
    </source>
</evidence>
<evidence type="ECO:0000313" key="11">
    <source>
        <dbReference type="EMBL" id="CAH2063516.1"/>
    </source>
</evidence>
<feature type="transmembrane region" description="Helical" evidence="9">
    <location>
        <begin position="67"/>
        <end position="85"/>
    </location>
</feature>
<dbReference type="Pfam" id="PF10601">
    <property type="entry name" value="zf-LITAF-like"/>
    <property type="match status" value="1"/>
</dbReference>
<keyword evidence="9" id="KW-0812">Transmembrane</keyword>
<organism evidence="11 12">
    <name type="scientific">Iphiclides podalirius</name>
    <name type="common">scarce swallowtail</name>
    <dbReference type="NCBI Taxonomy" id="110791"/>
    <lineage>
        <taxon>Eukaryota</taxon>
        <taxon>Metazoa</taxon>
        <taxon>Ecdysozoa</taxon>
        <taxon>Arthropoda</taxon>
        <taxon>Hexapoda</taxon>
        <taxon>Insecta</taxon>
        <taxon>Pterygota</taxon>
        <taxon>Neoptera</taxon>
        <taxon>Endopterygota</taxon>
        <taxon>Lepidoptera</taxon>
        <taxon>Glossata</taxon>
        <taxon>Ditrysia</taxon>
        <taxon>Papilionoidea</taxon>
        <taxon>Papilionidae</taxon>
        <taxon>Papilioninae</taxon>
        <taxon>Iphiclides</taxon>
    </lineage>
</organism>
<reference evidence="11" key="1">
    <citation type="submission" date="2022-03" db="EMBL/GenBank/DDBJ databases">
        <authorList>
            <person name="Martin H S."/>
        </authorList>
    </citation>
    <scope>NUCLEOTIDE SEQUENCE</scope>
</reference>
<feature type="region of interest" description="Disordered" evidence="8">
    <location>
        <begin position="1"/>
        <end position="21"/>
    </location>
</feature>
<comment type="subcellular location">
    <subcellularLocation>
        <location evidence="2">Endosome membrane</location>
        <topology evidence="2">Peripheral membrane protein</topology>
    </subcellularLocation>
    <subcellularLocation>
        <location evidence="1">Late endosome membrane</location>
    </subcellularLocation>
    <subcellularLocation>
        <location evidence="3">Lysosome membrane</location>
        <topology evidence="3">Peripheral membrane protein</topology>
        <orientation evidence="3">Cytoplasmic side</orientation>
    </subcellularLocation>
</comment>
<evidence type="ECO:0000256" key="9">
    <source>
        <dbReference type="SAM" id="Phobius"/>
    </source>
</evidence>
<dbReference type="PANTHER" id="PTHR23292:SF14">
    <property type="entry name" value="FI16615P1-RELATED"/>
    <property type="match status" value="1"/>
</dbReference>
<sequence length="109" mass="11797">MQSDEKSSPPPYSDDPPNPPVVTAQPVQVGVVVINQMGPSPASAICKSCNNQITTTVKRKPSMKTHLFAVLLCGFGCLPCVFIPYCVESCNNLEHYCPNCNSYVGSYIQ</sequence>
<feature type="compositionally biased region" description="Pro residues" evidence="8">
    <location>
        <begin position="8"/>
        <end position="20"/>
    </location>
</feature>
<evidence type="ECO:0000256" key="1">
    <source>
        <dbReference type="ARBA" id="ARBA00004414"/>
    </source>
</evidence>
<evidence type="ECO:0000259" key="10">
    <source>
        <dbReference type="PROSITE" id="PS51837"/>
    </source>
</evidence>
<gene>
    <name evidence="11" type="ORF">IPOD504_LOCUS12551</name>
</gene>
<dbReference type="InterPro" id="IPR006629">
    <property type="entry name" value="LITAF"/>
</dbReference>
<dbReference type="PROSITE" id="PS51837">
    <property type="entry name" value="LITAF"/>
    <property type="match status" value="1"/>
</dbReference>
<keyword evidence="9" id="KW-1133">Transmembrane helix</keyword>
<name>A0ABN8ISK8_9NEOP</name>
<protein>
    <recommendedName>
        <fullName evidence="10">LITAF domain-containing protein</fullName>
    </recommendedName>
</protein>
<dbReference type="InterPro" id="IPR037519">
    <property type="entry name" value="LITAF_fam"/>
</dbReference>
<evidence type="ECO:0000256" key="3">
    <source>
        <dbReference type="ARBA" id="ARBA00004630"/>
    </source>
</evidence>
<evidence type="ECO:0000256" key="6">
    <source>
        <dbReference type="ARBA" id="ARBA00022833"/>
    </source>
</evidence>
<evidence type="ECO:0000256" key="7">
    <source>
        <dbReference type="ARBA" id="ARBA00023136"/>
    </source>
</evidence>
<comment type="similarity">
    <text evidence="4">Belongs to the CDIP1/LITAF family.</text>
</comment>
<keyword evidence="6" id="KW-0862">Zinc</keyword>
<dbReference type="SMART" id="SM00714">
    <property type="entry name" value="LITAF"/>
    <property type="match status" value="1"/>
</dbReference>
<feature type="non-terminal residue" evidence="11">
    <location>
        <position position="1"/>
    </location>
</feature>
<evidence type="ECO:0000256" key="5">
    <source>
        <dbReference type="ARBA" id="ARBA00022723"/>
    </source>
</evidence>
<evidence type="ECO:0000256" key="8">
    <source>
        <dbReference type="SAM" id="MobiDB-lite"/>
    </source>
</evidence>
<keyword evidence="7 9" id="KW-0472">Membrane</keyword>
<evidence type="ECO:0000256" key="2">
    <source>
        <dbReference type="ARBA" id="ARBA00004481"/>
    </source>
</evidence>
<dbReference type="PANTHER" id="PTHR23292">
    <property type="entry name" value="LIPOPOLYSACCHARIDE-INDUCED TUMOR NECROSIS FACTOR-ALPHA FACTOR"/>
    <property type="match status" value="1"/>
</dbReference>
<evidence type="ECO:0000256" key="4">
    <source>
        <dbReference type="ARBA" id="ARBA00005975"/>
    </source>
</evidence>
<keyword evidence="12" id="KW-1185">Reference proteome</keyword>
<dbReference type="EMBL" id="OW152815">
    <property type="protein sequence ID" value="CAH2063516.1"/>
    <property type="molecule type" value="Genomic_DNA"/>
</dbReference>